<organism evidence="1">
    <name type="scientific">Cuerna arida</name>
    <dbReference type="NCBI Taxonomy" id="1464854"/>
    <lineage>
        <taxon>Eukaryota</taxon>
        <taxon>Metazoa</taxon>
        <taxon>Ecdysozoa</taxon>
        <taxon>Arthropoda</taxon>
        <taxon>Hexapoda</taxon>
        <taxon>Insecta</taxon>
        <taxon>Pterygota</taxon>
        <taxon>Neoptera</taxon>
        <taxon>Paraneoptera</taxon>
        <taxon>Hemiptera</taxon>
        <taxon>Auchenorrhyncha</taxon>
        <taxon>Membracoidea</taxon>
        <taxon>Cicadellidae</taxon>
        <taxon>Cicadellinae</taxon>
        <taxon>Proconiini</taxon>
        <taxon>Cuerna</taxon>
    </lineage>
</organism>
<evidence type="ECO:0000313" key="1">
    <source>
        <dbReference type="EMBL" id="JAS54201.1"/>
    </source>
</evidence>
<dbReference type="EMBL" id="GECZ01015568">
    <property type="protein sequence ID" value="JAS54201.1"/>
    <property type="molecule type" value="Transcribed_RNA"/>
</dbReference>
<reference evidence="1" key="1">
    <citation type="submission" date="2015-11" db="EMBL/GenBank/DDBJ databases">
        <title>De novo transcriptome assembly of four potential Pierce s Disease insect vectors from Arizona vineyards.</title>
        <authorList>
            <person name="Tassone E.E."/>
        </authorList>
    </citation>
    <scope>NUCLEOTIDE SEQUENCE</scope>
</reference>
<dbReference type="AlphaFoldDB" id="A0A1B6FVQ5"/>
<name>A0A1B6FVQ5_9HEMI</name>
<protein>
    <submittedName>
        <fullName evidence="1">Uncharacterized protein</fullName>
    </submittedName>
</protein>
<gene>
    <name evidence="1" type="ORF">g.7987</name>
</gene>
<proteinExistence type="predicted"/>
<feature type="non-terminal residue" evidence="1">
    <location>
        <position position="1"/>
    </location>
</feature>
<sequence length="127" mass="13866">FKKLQVSVKRLLSAQAVIKKTADMSSSLSEKPSSSEEYASCANVSKLNSKVSLDVSDSLVKPKHNFSNQNIITDKRTCQKRKVHVAKLNSSSLNEELSNASPEKMQSCEETVPNLKADIVSDVGLLV</sequence>
<feature type="non-terminal residue" evidence="1">
    <location>
        <position position="127"/>
    </location>
</feature>
<accession>A0A1B6FVQ5</accession>